<dbReference type="GO" id="GO:0051536">
    <property type="term" value="F:iron-sulfur cluster binding"/>
    <property type="evidence" value="ECO:0007669"/>
    <property type="project" value="UniProtKB-KW"/>
</dbReference>
<protein>
    <recommendedName>
        <fullName evidence="3">SsuA/THI5-like domain-containing protein</fullName>
    </recommendedName>
</protein>
<evidence type="ECO:0000256" key="2">
    <source>
        <dbReference type="SAM" id="SignalP"/>
    </source>
</evidence>
<dbReference type="PANTHER" id="PTHR30024">
    <property type="entry name" value="ALIPHATIC SULFONATES-BINDING PROTEIN-RELATED"/>
    <property type="match status" value="1"/>
</dbReference>
<reference evidence="4 5" key="1">
    <citation type="submission" date="2019-11" db="EMBL/GenBank/DDBJ databases">
        <authorList>
            <person name="Zheng R.K."/>
            <person name="Sun C.M."/>
        </authorList>
    </citation>
    <scope>NUCLEOTIDE SEQUENCE [LARGE SCALE GENOMIC DNA]</scope>
    <source>
        <strain evidence="4 5">SRB007</strain>
    </source>
</reference>
<keyword evidence="1" id="KW-0408">Iron</keyword>
<keyword evidence="1" id="KW-0479">Metal-binding</keyword>
<dbReference type="PANTHER" id="PTHR30024:SF46">
    <property type="entry name" value="ABC TRANSPORTER, SUBSTRATE-BINDING LIPOPROTEIN"/>
    <property type="match status" value="1"/>
</dbReference>
<dbReference type="RefSeq" id="WP_158945615.1">
    <property type="nucleotide sequence ID" value="NZ_CP046400.1"/>
</dbReference>
<proteinExistence type="predicted"/>
<gene>
    <name evidence="4" type="ORF">GM415_00210</name>
</gene>
<keyword evidence="1" id="KW-0411">Iron-sulfur</keyword>
<dbReference type="SUPFAM" id="SSF53850">
    <property type="entry name" value="Periplasmic binding protein-like II"/>
    <property type="match status" value="1"/>
</dbReference>
<organism evidence="4 5">
    <name type="scientific">Pseudodesulfovibrio cashew</name>
    <dbReference type="NCBI Taxonomy" id="2678688"/>
    <lineage>
        <taxon>Bacteria</taxon>
        <taxon>Pseudomonadati</taxon>
        <taxon>Thermodesulfobacteriota</taxon>
        <taxon>Desulfovibrionia</taxon>
        <taxon>Desulfovibrionales</taxon>
        <taxon>Desulfovibrionaceae</taxon>
    </lineage>
</organism>
<evidence type="ECO:0000256" key="1">
    <source>
        <dbReference type="ARBA" id="ARBA00023014"/>
    </source>
</evidence>
<evidence type="ECO:0000313" key="4">
    <source>
        <dbReference type="EMBL" id="QGY38629.1"/>
    </source>
</evidence>
<evidence type="ECO:0000313" key="5">
    <source>
        <dbReference type="Proteomes" id="UP000428328"/>
    </source>
</evidence>
<dbReference type="EMBL" id="CP046400">
    <property type="protein sequence ID" value="QGY38629.1"/>
    <property type="molecule type" value="Genomic_DNA"/>
</dbReference>
<dbReference type="AlphaFoldDB" id="A0A6I6JBX3"/>
<dbReference type="Proteomes" id="UP000428328">
    <property type="component" value="Chromosome"/>
</dbReference>
<dbReference type="InterPro" id="IPR006311">
    <property type="entry name" value="TAT_signal"/>
</dbReference>
<feature type="chain" id="PRO_5026037579" description="SsuA/THI5-like domain-containing protein" evidence="2">
    <location>
        <begin position="29"/>
        <end position="328"/>
    </location>
</feature>
<sequence length="328" mass="35721">MITRRNFLLTSARALALAPFLRAIPARASNLDHLALAGPPAPLSLPLARLAQHPGSSTRIPHLEMKQWRNPDIMRAWMVSGEVQVAATPANAAAMLYNKGLPVRLMDVNNGGILSILTRDPEINRFTDLKGKKALLFYRGDIPDIIVRFLAAKQGMNPDKDMALSYVGSPFEGLQMLLSGRADTALLPEPAATAAELKAKSKGMALKRIMLQDIWEEVTGKSLFMPVGGTMCQASLAEEHPDVAKSMQDGIGEAVEWINGHPGEAASQFAGMFGLKAPVLQQSLERFPLRRSPAAEAREEMEFYYSALMETAPRLTGGKLPDEAFYLG</sequence>
<dbReference type="KEGG" id="psel:GM415_00210"/>
<dbReference type="Pfam" id="PF09084">
    <property type="entry name" value="NMT1"/>
    <property type="match status" value="1"/>
</dbReference>
<dbReference type="Gene3D" id="3.40.190.10">
    <property type="entry name" value="Periplasmic binding protein-like II"/>
    <property type="match status" value="2"/>
</dbReference>
<feature type="signal peptide" evidence="2">
    <location>
        <begin position="1"/>
        <end position="28"/>
    </location>
</feature>
<dbReference type="InterPro" id="IPR027024">
    <property type="entry name" value="UCP027386_ABC_sbc_TM0202"/>
</dbReference>
<keyword evidence="2" id="KW-0732">Signal</keyword>
<keyword evidence="5" id="KW-1185">Reference proteome</keyword>
<name>A0A6I6JBX3_9BACT</name>
<evidence type="ECO:0000259" key="3">
    <source>
        <dbReference type="Pfam" id="PF09084"/>
    </source>
</evidence>
<dbReference type="InterPro" id="IPR015168">
    <property type="entry name" value="SsuA/THI5"/>
</dbReference>
<dbReference type="PIRSF" id="PIRSF027386">
    <property type="entry name" value="UCP027386_ABC_sbc_TM0202"/>
    <property type="match status" value="1"/>
</dbReference>
<dbReference type="PROSITE" id="PS51318">
    <property type="entry name" value="TAT"/>
    <property type="match status" value="1"/>
</dbReference>
<accession>A0A6I6JBX3</accession>
<feature type="domain" description="SsuA/THI5-like" evidence="3">
    <location>
        <begin position="66"/>
        <end position="265"/>
    </location>
</feature>